<dbReference type="InterPro" id="IPR036249">
    <property type="entry name" value="Thioredoxin-like_sf"/>
</dbReference>
<organism evidence="10 11">
    <name type="scientific">Legionella dresdenensis</name>
    <dbReference type="NCBI Taxonomy" id="450200"/>
    <lineage>
        <taxon>Bacteria</taxon>
        <taxon>Pseudomonadati</taxon>
        <taxon>Pseudomonadota</taxon>
        <taxon>Gammaproteobacteria</taxon>
        <taxon>Legionellales</taxon>
        <taxon>Legionellaceae</taxon>
        <taxon>Legionella</taxon>
    </lineage>
</organism>
<gene>
    <name evidence="10" type="ORF">ACFORL_04010</name>
</gene>
<evidence type="ECO:0000256" key="8">
    <source>
        <dbReference type="SAM" id="SignalP"/>
    </source>
</evidence>
<reference evidence="11" key="1">
    <citation type="journal article" date="2019" name="Int. J. Syst. Evol. Microbiol.">
        <title>The Global Catalogue of Microorganisms (GCM) 10K type strain sequencing project: providing services to taxonomists for standard genome sequencing and annotation.</title>
        <authorList>
            <consortium name="The Broad Institute Genomics Platform"/>
            <consortium name="The Broad Institute Genome Sequencing Center for Infectious Disease"/>
            <person name="Wu L."/>
            <person name="Ma J."/>
        </authorList>
    </citation>
    <scope>NUCLEOTIDE SEQUENCE [LARGE SCALE GENOMIC DNA]</scope>
    <source>
        <strain evidence="11">CCUG 59858</strain>
    </source>
</reference>
<comment type="caution">
    <text evidence="10">The sequence shown here is derived from an EMBL/GenBank/DDBJ whole genome shotgun (WGS) entry which is preliminary data.</text>
</comment>
<proteinExistence type="inferred from homology"/>
<feature type="signal peptide" evidence="8">
    <location>
        <begin position="1"/>
        <end position="18"/>
    </location>
</feature>
<evidence type="ECO:0000256" key="5">
    <source>
        <dbReference type="ARBA" id="ARBA00023157"/>
    </source>
</evidence>
<evidence type="ECO:0000256" key="2">
    <source>
        <dbReference type="ARBA" id="ARBA00005791"/>
    </source>
</evidence>
<dbReference type="InterPro" id="IPR050824">
    <property type="entry name" value="Thiol_disulfide_DsbA"/>
</dbReference>
<dbReference type="InterPro" id="IPR023205">
    <property type="entry name" value="DsbA/DsbL"/>
</dbReference>
<feature type="chain" id="PRO_5046045183" description="Thiol:disulfide interchange protein" evidence="8">
    <location>
        <begin position="19"/>
        <end position="202"/>
    </location>
</feature>
<dbReference type="Pfam" id="PF01323">
    <property type="entry name" value="DSBA"/>
    <property type="match status" value="1"/>
</dbReference>
<evidence type="ECO:0000256" key="1">
    <source>
        <dbReference type="ARBA" id="ARBA00004418"/>
    </source>
</evidence>
<keyword evidence="5 7" id="KW-1015">Disulfide bond</keyword>
<sequence length="202" mass="22536">MLKRFLAIALLIPTLVFADEFVAGKDYELIGSAPAAESKVSVTEFFSYGCPWCLRIEPALNQWVKKHEGQINFSRVPVAFNKSWAYYAKAYYAANLLGLGAKLDPKLFKAIQTDKQDLANNQAMVDFFVAQGVDKETAESAFNNSTIVDLKVNEGNAMMGRYQISGVPAVVISNRYKTDLRMAQSEERFIRILDYLVNKAGA</sequence>
<evidence type="ECO:0000256" key="3">
    <source>
        <dbReference type="ARBA" id="ARBA00022729"/>
    </source>
</evidence>
<dbReference type="PANTHER" id="PTHR35891">
    <property type="entry name" value="THIOL:DISULFIDE INTERCHANGE PROTEIN DSBA"/>
    <property type="match status" value="1"/>
</dbReference>
<keyword evidence="3 8" id="KW-0732">Signal</keyword>
<feature type="domain" description="Thioredoxin" evidence="9">
    <location>
        <begin position="6"/>
        <end position="198"/>
    </location>
</feature>
<dbReference type="SUPFAM" id="SSF52833">
    <property type="entry name" value="Thioredoxin-like"/>
    <property type="match status" value="1"/>
</dbReference>
<dbReference type="RefSeq" id="WP_382341333.1">
    <property type="nucleotide sequence ID" value="NZ_JBHSAB010000004.1"/>
</dbReference>
<dbReference type="Proteomes" id="UP001595758">
    <property type="component" value="Unassembled WGS sequence"/>
</dbReference>
<dbReference type="PIRSF" id="PIRSF001488">
    <property type="entry name" value="Tdi_protein"/>
    <property type="match status" value="1"/>
</dbReference>
<dbReference type="PANTHER" id="PTHR35891:SF2">
    <property type="entry name" value="THIOL:DISULFIDE INTERCHANGE PROTEIN DSBA"/>
    <property type="match status" value="1"/>
</dbReference>
<evidence type="ECO:0000256" key="7">
    <source>
        <dbReference type="PIRNR" id="PIRNR001488"/>
    </source>
</evidence>
<dbReference type="EMBL" id="JBHSAB010000004">
    <property type="protein sequence ID" value="MFC3908239.1"/>
    <property type="molecule type" value="Genomic_DNA"/>
</dbReference>
<keyword evidence="6" id="KW-0676">Redox-active center</keyword>
<evidence type="ECO:0000313" key="10">
    <source>
        <dbReference type="EMBL" id="MFC3908239.1"/>
    </source>
</evidence>
<name>A0ABV8CD44_9GAMM</name>
<evidence type="ECO:0000256" key="6">
    <source>
        <dbReference type="ARBA" id="ARBA00023284"/>
    </source>
</evidence>
<keyword evidence="4 7" id="KW-0574">Periplasm</keyword>
<dbReference type="CDD" id="cd03019">
    <property type="entry name" value="DsbA_DsbA"/>
    <property type="match status" value="1"/>
</dbReference>
<dbReference type="Gene3D" id="3.40.30.10">
    <property type="entry name" value="Glutaredoxin"/>
    <property type="match status" value="1"/>
</dbReference>
<dbReference type="PROSITE" id="PS00194">
    <property type="entry name" value="THIOREDOXIN_1"/>
    <property type="match status" value="1"/>
</dbReference>
<evidence type="ECO:0000256" key="4">
    <source>
        <dbReference type="ARBA" id="ARBA00022764"/>
    </source>
</evidence>
<keyword evidence="11" id="KW-1185">Reference proteome</keyword>
<comment type="similarity">
    <text evidence="2">Belongs to the thioredoxin family. DsbA subfamily.</text>
</comment>
<accession>A0ABV8CD44</accession>
<comment type="subcellular location">
    <subcellularLocation>
        <location evidence="1 7">Periplasm</location>
    </subcellularLocation>
</comment>
<dbReference type="InterPro" id="IPR017937">
    <property type="entry name" value="Thioredoxin_CS"/>
</dbReference>
<dbReference type="InterPro" id="IPR001853">
    <property type="entry name" value="DSBA-like_thioredoxin_dom"/>
</dbReference>
<evidence type="ECO:0000259" key="9">
    <source>
        <dbReference type="PROSITE" id="PS51352"/>
    </source>
</evidence>
<evidence type="ECO:0000313" key="11">
    <source>
        <dbReference type="Proteomes" id="UP001595758"/>
    </source>
</evidence>
<dbReference type="InterPro" id="IPR013766">
    <property type="entry name" value="Thioredoxin_domain"/>
</dbReference>
<protein>
    <recommendedName>
        <fullName evidence="7">Thiol:disulfide interchange protein</fullName>
    </recommendedName>
</protein>
<dbReference type="PROSITE" id="PS51352">
    <property type="entry name" value="THIOREDOXIN_2"/>
    <property type="match status" value="1"/>
</dbReference>